<comment type="subcellular location">
    <subcellularLocation>
        <location evidence="2">Membrane</location>
    </subcellularLocation>
</comment>
<evidence type="ECO:0000256" key="5">
    <source>
        <dbReference type="ARBA" id="ARBA00022692"/>
    </source>
</evidence>
<dbReference type="GO" id="GO:0016020">
    <property type="term" value="C:membrane"/>
    <property type="evidence" value="ECO:0007669"/>
    <property type="project" value="UniProtKB-SubCell"/>
</dbReference>
<evidence type="ECO:0000256" key="11">
    <source>
        <dbReference type="ARBA" id="ARBA00023136"/>
    </source>
</evidence>
<dbReference type="PRINTS" id="PR00465">
    <property type="entry name" value="EP450IV"/>
</dbReference>
<evidence type="ECO:0000256" key="10">
    <source>
        <dbReference type="ARBA" id="ARBA00023033"/>
    </source>
</evidence>
<dbReference type="GO" id="GO:0016705">
    <property type="term" value="F:oxidoreductase activity, acting on paired donors, with incorporation or reduction of molecular oxygen"/>
    <property type="evidence" value="ECO:0007669"/>
    <property type="project" value="InterPro"/>
</dbReference>
<dbReference type="PANTHER" id="PTHR46206:SF5">
    <property type="entry name" value="P450, PUTATIVE (EUROFUNG)-RELATED"/>
    <property type="match status" value="1"/>
</dbReference>
<evidence type="ECO:0000256" key="12">
    <source>
        <dbReference type="PIRSR" id="PIRSR602403-1"/>
    </source>
</evidence>
<protein>
    <recommendedName>
        <fullName evidence="15">Cytochrome P450</fullName>
    </recommendedName>
</protein>
<keyword evidence="10" id="KW-0503">Monooxygenase</keyword>
<evidence type="ECO:0000256" key="8">
    <source>
        <dbReference type="ARBA" id="ARBA00023002"/>
    </source>
</evidence>
<evidence type="ECO:0000256" key="9">
    <source>
        <dbReference type="ARBA" id="ARBA00023004"/>
    </source>
</evidence>
<evidence type="ECO:0000256" key="2">
    <source>
        <dbReference type="ARBA" id="ARBA00004370"/>
    </source>
</evidence>
<dbReference type="GO" id="GO:0005506">
    <property type="term" value="F:iron ion binding"/>
    <property type="evidence" value="ECO:0007669"/>
    <property type="project" value="InterPro"/>
</dbReference>
<accession>A0A0C9VUN1</accession>
<evidence type="ECO:0000256" key="4">
    <source>
        <dbReference type="ARBA" id="ARBA00022617"/>
    </source>
</evidence>
<dbReference type="AlphaFoldDB" id="A0A0C9VUN1"/>
<organism evidence="13 14">
    <name type="scientific">Sphaerobolus stellatus (strain SS14)</name>
    <dbReference type="NCBI Taxonomy" id="990650"/>
    <lineage>
        <taxon>Eukaryota</taxon>
        <taxon>Fungi</taxon>
        <taxon>Dikarya</taxon>
        <taxon>Basidiomycota</taxon>
        <taxon>Agaricomycotina</taxon>
        <taxon>Agaricomycetes</taxon>
        <taxon>Phallomycetidae</taxon>
        <taxon>Geastrales</taxon>
        <taxon>Sphaerobolaceae</taxon>
        <taxon>Sphaerobolus</taxon>
    </lineage>
</organism>
<dbReference type="HOGENOM" id="CLU_536500_0_0_1"/>
<dbReference type="GO" id="GO:0004497">
    <property type="term" value="F:monooxygenase activity"/>
    <property type="evidence" value="ECO:0007669"/>
    <property type="project" value="UniProtKB-KW"/>
</dbReference>
<evidence type="ECO:0000256" key="1">
    <source>
        <dbReference type="ARBA" id="ARBA00001971"/>
    </source>
</evidence>
<evidence type="ECO:0000256" key="3">
    <source>
        <dbReference type="ARBA" id="ARBA00010617"/>
    </source>
</evidence>
<dbReference type="InterPro" id="IPR036396">
    <property type="entry name" value="Cyt_P450_sf"/>
</dbReference>
<gene>
    <name evidence="13" type="ORF">M422DRAFT_249810</name>
</gene>
<dbReference type="SUPFAM" id="SSF48264">
    <property type="entry name" value="Cytochrome P450"/>
    <property type="match status" value="1"/>
</dbReference>
<dbReference type="Proteomes" id="UP000054279">
    <property type="component" value="Unassembled WGS sequence"/>
</dbReference>
<dbReference type="InterPro" id="IPR001128">
    <property type="entry name" value="Cyt_P450"/>
</dbReference>
<dbReference type="OrthoDB" id="1844152at2759"/>
<evidence type="ECO:0000313" key="14">
    <source>
        <dbReference type="Proteomes" id="UP000054279"/>
    </source>
</evidence>
<keyword evidence="8" id="KW-0560">Oxidoreductase</keyword>
<comment type="similarity">
    <text evidence="3">Belongs to the cytochrome P450 family.</text>
</comment>
<comment type="cofactor">
    <cofactor evidence="1 12">
        <name>heme</name>
        <dbReference type="ChEBI" id="CHEBI:30413"/>
    </cofactor>
</comment>
<keyword evidence="11" id="KW-0472">Membrane</keyword>
<keyword evidence="9 12" id="KW-0408">Iron</keyword>
<feature type="binding site" description="axial binding residue" evidence="12">
    <location>
        <position position="435"/>
    </location>
    <ligand>
        <name>heme</name>
        <dbReference type="ChEBI" id="CHEBI:30413"/>
    </ligand>
    <ligandPart>
        <name>Fe</name>
        <dbReference type="ChEBI" id="CHEBI:18248"/>
    </ligandPart>
</feature>
<dbReference type="GO" id="GO:0020037">
    <property type="term" value="F:heme binding"/>
    <property type="evidence" value="ECO:0007669"/>
    <property type="project" value="InterPro"/>
</dbReference>
<evidence type="ECO:0000256" key="6">
    <source>
        <dbReference type="ARBA" id="ARBA00022723"/>
    </source>
</evidence>
<name>A0A0C9VUN1_SPHS4</name>
<keyword evidence="14" id="KW-1185">Reference proteome</keyword>
<keyword evidence="7" id="KW-1133">Transmembrane helix</keyword>
<keyword evidence="4 12" id="KW-0349">Heme</keyword>
<reference evidence="13 14" key="1">
    <citation type="submission" date="2014-06" db="EMBL/GenBank/DDBJ databases">
        <title>Evolutionary Origins and Diversification of the Mycorrhizal Mutualists.</title>
        <authorList>
            <consortium name="DOE Joint Genome Institute"/>
            <consortium name="Mycorrhizal Genomics Consortium"/>
            <person name="Kohler A."/>
            <person name="Kuo A."/>
            <person name="Nagy L.G."/>
            <person name="Floudas D."/>
            <person name="Copeland A."/>
            <person name="Barry K.W."/>
            <person name="Cichocki N."/>
            <person name="Veneault-Fourrey C."/>
            <person name="LaButti K."/>
            <person name="Lindquist E.A."/>
            <person name="Lipzen A."/>
            <person name="Lundell T."/>
            <person name="Morin E."/>
            <person name="Murat C."/>
            <person name="Riley R."/>
            <person name="Ohm R."/>
            <person name="Sun H."/>
            <person name="Tunlid A."/>
            <person name="Henrissat B."/>
            <person name="Grigoriev I.V."/>
            <person name="Hibbett D.S."/>
            <person name="Martin F."/>
        </authorList>
    </citation>
    <scope>NUCLEOTIDE SEQUENCE [LARGE SCALE GENOMIC DNA]</scope>
    <source>
        <strain evidence="13 14">SS14</strain>
    </source>
</reference>
<dbReference type="Gene3D" id="1.10.630.10">
    <property type="entry name" value="Cytochrome P450"/>
    <property type="match status" value="1"/>
</dbReference>
<dbReference type="Pfam" id="PF00067">
    <property type="entry name" value="p450"/>
    <property type="match status" value="1"/>
</dbReference>
<proteinExistence type="inferred from homology"/>
<dbReference type="PANTHER" id="PTHR46206">
    <property type="entry name" value="CYTOCHROME P450"/>
    <property type="match status" value="1"/>
</dbReference>
<sequence length="488" mass="55639">MRLITWLFGTRRPLKPVPLIHIPLNQLFNNPRAAYEKALKDNGPVIAVWRKARLEYIVDDSLSYEVLTNDKRFGFKEGTSEILNLRYLHHFAGTFWDDMDTTVKVLVSQVTHVVEKISPIFLDKMDAILKDGLPTKPLDLFDHAHATICEAMAVAVYGDHFVSSKNLHAMELMAMEVASVTGIYQNTSWMGRTFPTIWRIFMWLRTLYTIIFKFLPRIGPQTWKEINRELRTSNPGVDSKESKFMDFDSDSQITLVQYLLCKNMTRPTLLWRIKMLGWILTLIMGLLFASVHQTSAVAVWVVCELAKRPEYIPEIREECESLLTVDSGSKQQPVTYQAIQQATRLDSFIREVLRTKGDTLSTCRLALCDVDLGESVIPKGALVIPLASLSHFNAQYYGETVNTFDGRRWHSDDNSLAAVTGTRNYFPFGLGRWACPGRVLAVTEIKLIIWSFIRHASPSLEGGKYRILDPLNITSVPPEARIIFEPVH</sequence>
<keyword evidence="6 12" id="KW-0479">Metal-binding</keyword>
<keyword evidence="5" id="KW-0812">Transmembrane</keyword>
<evidence type="ECO:0008006" key="15">
    <source>
        <dbReference type="Google" id="ProtNLM"/>
    </source>
</evidence>
<evidence type="ECO:0000313" key="13">
    <source>
        <dbReference type="EMBL" id="KIJ46654.1"/>
    </source>
</evidence>
<evidence type="ECO:0000256" key="7">
    <source>
        <dbReference type="ARBA" id="ARBA00022989"/>
    </source>
</evidence>
<dbReference type="EMBL" id="KN837106">
    <property type="protein sequence ID" value="KIJ46654.1"/>
    <property type="molecule type" value="Genomic_DNA"/>
</dbReference>
<dbReference type="InterPro" id="IPR002403">
    <property type="entry name" value="Cyt_P450_E_grp-IV"/>
</dbReference>